<evidence type="ECO:0000256" key="7">
    <source>
        <dbReference type="ARBA" id="ARBA00022989"/>
    </source>
</evidence>
<keyword evidence="7 12" id="KW-1133">Transmembrane helix</keyword>
<evidence type="ECO:0000256" key="6">
    <source>
        <dbReference type="ARBA" id="ARBA00022692"/>
    </source>
</evidence>
<reference evidence="13" key="2">
    <citation type="submission" date="2020-11" db="EMBL/GenBank/DDBJ databases">
        <authorList>
            <person name="Cecchin M."/>
            <person name="Marcolungo L."/>
            <person name="Rossato M."/>
            <person name="Girolomoni L."/>
            <person name="Cosentino E."/>
            <person name="Cuine S."/>
            <person name="Li-Beisson Y."/>
            <person name="Delledonne M."/>
            <person name="Ballottari M."/>
        </authorList>
    </citation>
    <scope>NUCLEOTIDE SEQUENCE</scope>
    <source>
        <strain evidence="13">211/11P</strain>
        <tissue evidence="13">Whole cell</tissue>
    </source>
</reference>
<evidence type="ECO:0000313" key="14">
    <source>
        <dbReference type="Proteomes" id="UP001055712"/>
    </source>
</evidence>
<keyword evidence="14" id="KW-1185">Reference proteome</keyword>
<evidence type="ECO:0000256" key="11">
    <source>
        <dbReference type="ARBA" id="ARBA00032555"/>
    </source>
</evidence>
<proteinExistence type="predicted"/>
<feature type="transmembrane region" description="Helical" evidence="12">
    <location>
        <begin position="130"/>
        <end position="152"/>
    </location>
</feature>
<dbReference type="InterPro" id="IPR008509">
    <property type="entry name" value="MOT2/MFSD5"/>
</dbReference>
<evidence type="ECO:0000256" key="3">
    <source>
        <dbReference type="ARBA" id="ARBA00021242"/>
    </source>
</evidence>
<dbReference type="GO" id="GO:0015098">
    <property type="term" value="F:molybdate ion transmembrane transporter activity"/>
    <property type="evidence" value="ECO:0007669"/>
    <property type="project" value="InterPro"/>
</dbReference>
<dbReference type="EMBL" id="SIDB01000001">
    <property type="protein sequence ID" value="KAI3439118.1"/>
    <property type="molecule type" value="Genomic_DNA"/>
</dbReference>
<dbReference type="GO" id="GO:0006811">
    <property type="term" value="P:monoatomic ion transport"/>
    <property type="evidence" value="ECO:0007669"/>
    <property type="project" value="UniProtKB-KW"/>
</dbReference>
<evidence type="ECO:0000256" key="10">
    <source>
        <dbReference type="ARBA" id="ARBA00030646"/>
    </source>
</evidence>
<comment type="subcellular location">
    <subcellularLocation>
        <location evidence="2">Cell membrane</location>
        <topology evidence="2">Multi-pass membrane protein</topology>
    </subcellularLocation>
</comment>
<feature type="transmembrane region" description="Helical" evidence="12">
    <location>
        <begin position="318"/>
        <end position="336"/>
    </location>
</feature>
<evidence type="ECO:0000256" key="2">
    <source>
        <dbReference type="ARBA" id="ARBA00004651"/>
    </source>
</evidence>
<feature type="transmembrane region" description="Helical" evidence="12">
    <location>
        <begin position="362"/>
        <end position="382"/>
    </location>
</feature>
<feature type="transmembrane region" description="Helical" evidence="12">
    <location>
        <begin position="164"/>
        <end position="188"/>
    </location>
</feature>
<keyword evidence="8" id="KW-0406">Ion transport</keyword>
<gene>
    <name evidence="13" type="ORF">D9Q98_001527</name>
</gene>
<keyword evidence="9 12" id="KW-0472">Membrane</keyword>
<dbReference type="SUPFAM" id="SSF103473">
    <property type="entry name" value="MFS general substrate transporter"/>
    <property type="match status" value="1"/>
</dbReference>
<dbReference type="PANTHER" id="PTHR23516">
    <property type="entry name" value="SAM (S-ADENOSYL METHIONINE) TRANSPORTER"/>
    <property type="match status" value="1"/>
</dbReference>
<dbReference type="PANTHER" id="PTHR23516:SF1">
    <property type="entry name" value="MOLYBDATE-ANION TRANSPORTER"/>
    <property type="match status" value="1"/>
</dbReference>
<evidence type="ECO:0000256" key="12">
    <source>
        <dbReference type="SAM" id="Phobius"/>
    </source>
</evidence>
<comment type="function">
    <text evidence="1">Mediates high-affinity intracellular uptake of the rare oligo-element molybdenum.</text>
</comment>
<feature type="transmembrane region" description="Helical" evidence="12">
    <location>
        <begin position="285"/>
        <end position="306"/>
    </location>
</feature>
<evidence type="ECO:0000256" key="4">
    <source>
        <dbReference type="ARBA" id="ARBA00022448"/>
    </source>
</evidence>
<comment type="caution">
    <text evidence="13">The sequence shown here is derived from an EMBL/GenBank/DDBJ whole genome shotgun (WGS) entry which is preliminary data.</text>
</comment>
<evidence type="ECO:0000313" key="13">
    <source>
        <dbReference type="EMBL" id="KAI3439118.1"/>
    </source>
</evidence>
<keyword evidence="5" id="KW-1003">Cell membrane</keyword>
<dbReference type="AlphaFoldDB" id="A0A9D4Z258"/>
<dbReference type="CDD" id="cd17487">
    <property type="entry name" value="MFS_MFSD5_like"/>
    <property type="match status" value="1"/>
</dbReference>
<feature type="transmembrane region" description="Helical" evidence="12">
    <location>
        <begin position="76"/>
        <end position="95"/>
    </location>
</feature>
<name>A0A9D4Z258_CHLVU</name>
<dbReference type="OrthoDB" id="263957at2759"/>
<dbReference type="InterPro" id="IPR036259">
    <property type="entry name" value="MFS_trans_sf"/>
</dbReference>
<accession>A0A9D4Z258</accession>
<reference evidence="13" key="1">
    <citation type="journal article" date="2019" name="Plant J.">
        <title>Chlorella vulgaris genome assembly and annotation reveals the molecular basis for metabolic acclimation to high light conditions.</title>
        <authorList>
            <person name="Cecchin M."/>
            <person name="Marcolungo L."/>
            <person name="Rossato M."/>
            <person name="Girolomoni L."/>
            <person name="Cosentino E."/>
            <person name="Cuine S."/>
            <person name="Li-Beisson Y."/>
            <person name="Delledonne M."/>
            <person name="Ballottari M."/>
        </authorList>
    </citation>
    <scope>NUCLEOTIDE SEQUENCE</scope>
    <source>
        <strain evidence="13">211/11P</strain>
    </source>
</reference>
<keyword evidence="4" id="KW-0813">Transport</keyword>
<evidence type="ECO:0000256" key="5">
    <source>
        <dbReference type="ARBA" id="ARBA00022475"/>
    </source>
</evidence>
<evidence type="ECO:0000256" key="8">
    <source>
        <dbReference type="ARBA" id="ARBA00023065"/>
    </source>
</evidence>
<sequence>MEVFYAGLFGVAAILAAVLEYGNRAGRNAPGNSTREFTIFRNNYLLVYSLMMAGDWLQGPYVYALYQYYGFERGDIGKLFIAGFGSSMVFGTIVGSLADKHGRKRAALTYCICYGVGCFTKHFNNFWVLAAGRVLCGIATSLLFSAFESWLVAEHFKRGYAADWLGNTFSQAVFLGNGLMAIMSGLVAHTLVETVAWGPVAPFDAAAVVLAVGGVIIATSWSENYGDASGDSSAVEGFKKAGALIWREPKIALLGAMQSLFEGSMYTFVFLWTPALSPQGERIPHGMIFACFMVSSMVGSAVAGKLLANNSKFKVERYMQLVFGLSACCLFVPVLYHQTSTKDVAPGAEEAGGITFDGKVQLVAFCLFEVLVGIFWPSMMTMRSAYVPEEMRSTIINFFRIPLNLFVCVVLYNVSSFPLATMFGMCSLFLLVCLACQRQFASVVHQEQAGSHFDEDGHPSLEAGAAKGVEFAKLPAEEGGGAAAGIVSPSQLATA</sequence>
<evidence type="ECO:0000256" key="9">
    <source>
        <dbReference type="ARBA" id="ARBA00023136"/>
    </source>
</evidence>
<feature type="transmembrane region" description="Helical" evidence="12">
    <location>
        <begin position="6"/>
        <end position="23"/>
    </location>
</feature>
<feature type="transmembrane region" description="Helical" evidence="12">
    <location>
        <begin position="200"/>
        <end position="221"/>
    </location>
</feature>
<protein>
    <recommendedName>
        <fullName evidence="3">Molybdate-anion transporter</fullName>
    </recommendedName>
    <alternativeName>
        <fullName evidence="10">Major facilitator superfamily domain-containing protein 5</fullName>
    </alternativeName>
    <alternativeName>
        <fullName evidence="11">Molybdate transporter 2 homolog</fullName>
    </alternativeName>
</protein>
<dbReference type="Gene3D" id="1.20.1250.20">
    <property type="entry name" value="MFS general substrate transporter like domains"/>
    <property type="match status" value="1"/>
</dbReference>
<organism evidence="13 14">
    <name type="scientific">Chlorella vulgaris</name>
    <name type="common">Green alga</name>
    <dbReference type="NCBI Taxonomy" id="3077"/>
    <lineage>
        <taxon>Eukaryota</taxon>
        <taxon>Viridiplantae</taxon>
        <taxon>Chlorophyta</taxon>
        <taxon>core chlorophytes</taxon>
        <taxon>Trebouxiophyceae</taxon>
        <taxon>Chlorellales</taxon>
        <taxon>Chlorellaceae</taxon>
        <taxon>Chlorella clade</taxon>
        <taxon>Chlorella</taxon>
    </lineage>
</organism>
<dbReference type="Pfam" id="PF05631">
    <property type="entry name" value="MFS_5"/>
    <property type="match status" value="1"/>
</dbReference>
<dbReference type="GO" id="GO:0005886">
    <property type="term" value="C:plasma membrane"/>
    <property type="evidence" value="ECO:0007669"/>
    <property type="project" value="UniProtKB-SubCell"/>
</dbReference>
<dbReference type="Proteomes" id="UP001055712">
    <property type="component" value="Unassembled WGS sequence"/>
</dbReference>
<feature type="transmembrane region" description="Helical" evidence="12">
    <location>
        <begin position="44"/>
        <end position="64"/>
    </location>
</feature>
<keyword evidence="6 12" id="KW-0812">Transmembrane</keyword>
<evidence type="ECO:0000256" key="1">
    <source>
        <dbReference type="ARBA" id="ARBA00003019"/>
    </source>
</evidence>